<dbReference type="AlphaFoldDB" id="A0A4S2HA92"/>
<dbReference type="InterPro" id="IPR029058">
    <property type="entry name" value="AB_hydrolase_fold"/>
</dbReference>
<protein>
    <submittedName>
        <fullName evidence="1">Enterochelin esterase</fullName>
    </submittedName>
</protein>
<dbReference type="RefSeq" id="WP_135944368.1">
    <property type="nucleotide sequence ID" value="NZ_BMEI01000002.1"/>
</dbReference>
<dbReference type="InterPro" id="IPR050583">
    <property type="entry name" value="Mycobacterial_A85_antigen"/>
</dbReference>
<dbReference type="SUPFAM" id="SSF53474">
    <property type="entry name" value="alpha/beta-Hydrolases"/>
    <property type="match status" value="1"/>
</dbReference>
<sequence>MTARHSHPAGRVERLVIESGLLKDNFLGDPARRAIDVWVPHGLDGADLPLLVSLAGYTSSGLAHTAWKNFGENLPERLDRLYGEGRIGPCVVAFPDTFTRLGGNQFINSSVMGPWEDILIEEMVPAVEAAFRCGGPGKRGVFGKSSGGYGAIVHAMLHSDFWSGAACHAGDMGFDIAYLRMMPATLRQVAKAGTISDFFERFEASDRVRGEDIEALMILAMGATYDPAPEEPYGIRLPVTHDTCELIADRWANWLAWDPLEMVGQHAASLNAMKALFIDCGRQDQYDFLYPARRMKARLDDLGVEHRYEEFEGTHSGIDFRLEVSLPWLVERLA</sequence>
<reference evidence="1 2" key="1">
    <citation type="journal article" date="2013" name="Int. J. Syst. Evol. Microbiol.">
        <title>Marinicauda pacifica gen. nov., sp. nov., a prosthecate alphaproteobacterium of the family Hyphomonadaceae isolated from deep seawater.</title>
        <authorList>
            <person name="Zhang X.Y."/>
            <person name="Li G.W."/>
            <person name="Wang C.S."/>
            <person name="Zhang Y.J."/>
            <person name="Xu X.W."/>
            <person name="Li H."/>
            <person name="Liu A."/>
            <person name="Liu C."/>
            <person name="Xie B.B."/>
            <person name="Qin Q.L."/>
            <person name="Xu Z."/>
            <person name="Chen X.L."/>
            <person name="Zhou B.C."/>
            <person name="Zhang Y.Z."/>
        </authorList>
    </citation>
    <scope>NUCLEOTIDE SEQUENCE [LARGE SCALE GENOMIC DNA]</scope>
    <source>
        <strain evidence="1 2">P-1 km-3</strain>
    </source>
</reference>
<evidence type="ECO:0000313" key="1">
    <source>
        <dbReference type="EMBL" id="TGY92834.1"/>
    </source>
</evidence>
<dbReference type="InterPro" id="IPR000801">
    <property type="entry name" value="Esterase-like"/>
</dbReference>
<dbReference type="EMBL" id="SRXV01000002">
    <property type="protein sequence ID" value="TGY92834.1"/>
    <property type="molecule type" value="Genomic_DNA"/>
</dbReference>
<accession>A0A4S2HA92</accession>
<keyword evidence="2" id="KW-1185">Reference proteome</keyword>
<dbReference type="PANTHER" id="PTHR48098">
    <property type="entry name" value="ENTEROCHELIN ESTERASE-RELATED"/>
    <property type="match status" value="1"/>
</dbReference>
<dbReference type="Proteomes" id="UP000305451">
    <property type="component" value="Unassembled WGS sequence"/>
</dbReference>
<organism evidence="1 2">
    <name type="scientific">Marinicauda pacifica</name>
    <dbReference type="NCBI Taxonomy" id="1133559"/>
    <lineage>
        <taxon>Bacteria</taxon>
        <taxon>Pseudomonadati</taxon>
        <taxon>Pseudomonadota</taxon>
        <taxon>Alphaproteobacteria</taxon>
        <taxon>Maricaulales</taxon>
        <taxon>Maricaulaceae</taxon>
        <taxon>Marinicauda</taxon>
    </lineage>
</organism>
<evidence type="ECO:0000313" key="2">
    <source>
        <dbReference type="Proteomes" id="UP000305451"/>
    </source>
</evidence>
<gene>
    <name evidence="1" type="ORF">E5162_07110</name>
</gene>
<dbReference type="OrthoDB" id="9803578at2"/>
<comment type="caution">
    <text evidence="1">The sequence shown here is derived from an EMBL/GenBank/DDBJ whole genome shotgun (WGS) entry which is preliminary data.</text>
</comment>
<name>A0A4S2HA92_9PROT</name>
<dbReference type="Gene3D" id="3.40.50.1820">
    <property type="entry name" value="alpha/beta hydrolase"/>
    <property type="match status" value="1"/>
</dbReference>
<proteinExistence type="predicted"/>
<dbReference type="Pfam" id="PF00756">
    <property type="entry name" value="Esterase"/>
    <property type="match status" value="1"/>
</dbReference>